<dbReference type="SUPFAM" id="SSF53218">
    <property type="entry name" value="Molybdenum cofactor biosynthesis proteins"/>
    <property type="match status" value="1"/>
</dbReference>
<dbReference type="RefSeq" id="WP_065247244.1">
    <property type="nucleotide sequence ID" value="NZ_CP012117.1"/>
</dbReference>
<comment type="catalytic activity">
    <reaction evidence="4">
        <text>adenylyl-molybdopterin + molybdate = Mo-molybdopterin + AMP + H(+)</text>
        <dbReference type="Rhea" id="RHEA:35047"/>
        <dbReference type="ChEBI" id="CHEBI:15378"/>
        <dbReference type="ChEBI" id="CHEBI:36264"/>
        <dbReference type="ChEBI" id="CHEBI:62727"/>
        <dbReference type="ChEBI" id="CHEBI:71302"/>
        <dbReference type="ChEBI" id="CHEBI:456215"/>
        <dbReference type="EC" id="2.10.1.1"/>
    </reaction>
</comment>
<comment type="cofactor">
    <cofactor evidence="5">
        <name>Mg(2+)</name>
        <dbReference type="ChEBI" id="CHEBI:18420"/>
    </cofactor>
</comment>
<comment type="pathway">
    <text evidence="5">Cofactor biosynthesis; molybdopterin biosynthesis.</text>
</comment>
<dbReference type="Pfam" id="PF03453">
    <property type="entry name" value="MoeA_N"/>
    <property type="match status" value="1"/>
</dbReference>
<dbReference type="InterPro" id="IPR038987">
    <property type="entry name" value="MoeA-like"/>
</dbReference>
<comment type="similarity">
    <text evidence="2 5">Belongs to the MoeA family.</text>
</comment>
<evidence type="ECO:0000259" key="6">
    <source>
        <dbReference type="SMART" id="SM00852"/>
    </source>
</evidence>
<dbReference type="STRING" id="1630135.DAD186_03440"/>
<dbReference type="EC" id="2.10.1.1" evidence="5"/>
<dbReference type="SMART" id="SM00852">
    <property type="entry name" value="MoCF_biosynth"/>
    <property type="match status" value="1"/>
</dbReference>
<evidence type="ECO:0000256" key="2">
    <source>
        <dbReference type="ARBA" id="ARBA00010763"/>
    </source>
</evidence>
<dbReference type="Gene3D" id="2.170.190.11">
    <property type="entry name" value="Molybdopterin biosynthesis moea protein, domain 3"/>
    <property type="match status" value="1"/>
</dbReference>
<reference evidence="7 8" key="1">
    <citation type="submission" date="2015-06" db="EMBL/GenBank/DDBJ databases">
        <title>Investigation of pathophysiology for high-risk pregnancy and development of treatment modality based on it.</title>
        <authorList>
            <person name="Kim B.-C."/>
            <person name="Lim S."/>
        </authorList>
    </citation>
    <scope>NUCLEOTIDE SEQUENCE [LARGE SCALE GENOMIC DNA]</scope>
    <source>
        <strain evidence="7 8">AD1-86</strain>
    </source>
</reference>
<name>A0A1B0ZG34_9MICO</name>
<dbReference type="GO" id="GO:0061599">
    <property type="term" value="F:molybdopterin molybdotransferase activity"/>
    <property type="evidence" value="ECO:0007669"/>
    <property type="project" value="UniProtKB-UniRule"/>
</dbReference>
<keyword evidence="3 5" id="KW-0500">Molybdenum</keyword>
<evidence type="ECO:0000256" key="3">
    <source>
        <dbReference type="ARBA" id="ARBA00022505"/>
    </source>
</evidence>
<dbReference type="SUPFAM" id="SSF63882">
    <property type="entry name" value="MoeA N-terminal region -like"/>
    <property type="match status" value="1"/>
</dbReference>
<dbReference type="KEGG" id="dva:DAD186_03440"/>
<dbReference type="InterPro" id="IPR036135">
    <property type="entry name" value="MoeA_linker/N_sf"/>
</dbReference>
<keyword evidence="5" id="KW-0479">Metal-binding</keyword>
<dbReference type="Proteomes" id="UP000092596">
    <property type="component" value="Chromosome"/>
</dbReference>
<sequence length="428" mass="44683">MHVSLDEWRATVLGLAALAPDRTEEAPLEGALGRRLAEPLTARRPAPDFRMSAMDGFAVSARELGLGEGDSDACPAHLEVTCDISAGRAAVGNRRPGTAARIMTGGLMPDDLDTVIPVEFTDADPTAAEAPARIALTIPKAEAAKAFTPGRHVRKVGEEIPAGDLLARKGDFVTPQIIGIALSVGVTHAKLTRPRKVAIVMTGDELVTDLRAGAGARPGAVLESNGPMLHASCARLGAEASIHHVGDDPAELIALARSIAPRHDLIVTTGGVGSGARDVVKAAFGEGFGEHRGLNCSRFEHLAMRPGGPQGVGRLPLDPDESGDAIPMVHLPGTPVGAFTAFHLFVAPLLGSPSRPITLPQDNVRREAKPLKPGATVKPAHLAIENGSLIATECEGSRLRPFAEANALLILEKDRVRVLSLAGSLRAR</sequence>
<dbReference type="EMBL" id="CP012117">
    <property type="protein sequence ID" value="ANP26901.1"/>
    <property type="molecule type" value="Genomic_DNA"/>
</dbReference>
<dbReference type="InterPro" id="IPR005110">
    <property type="entry name" value="MoeA_linker/N"/>
</dbReference>
<evidence type="ECO:0000313" key="7">
    <source>
        <dbReference type="EMBL" id="ANP26901.1"/>
    </source>
</evidence>
<dbReference type="CDD" id="cd00887">
    <property type="entry name" value="MoeA"/>
    <property type="match status" value="1"/>
</dbReference>
<dbReference type="GO" id="GO:0005829">
    <property type="term" value="C:cytosol"/>
    <property type="evidence" value="ECO:0007669"/>
    <property type="project" value="TreeGrafter"/>
</dbReference>
<dbReference type="InterPro" id="IPR036425">
    <property type="entry name" value="MoaB/Mog-like_dom_sf"/>
</dbReference>
<gene>
    <name evidence="7" type="ORF">DAD186_03440</name>
</gene>
<dbReference type="UniPathway" id="UPA00344"/>
<dbReference type="GO" id="GO:0006777">
    <property type="term" value="P:Mo-molybdopterin cofactor biosynthetic process"/>
    <property type="evidence" value="ECO:0007669"/>
    <property type="project" value="UniProtKB-UniRule"/>
</dbReference>
<dbReference type="Gene3D" id="3.90.105.10">
    <property type="entry name" value="Molybdopterin biosynthesis moea protein, domain 2"/>
    <property type="match status" value="1"/>
</dbReference>
<evidence type="ECO:0000256" key="1">
    <source>
        <dbReference type="ARBA" id="ARBA00002901"/>
    </source>
</evidence>
<keyword evidence="5" id="KW-0460">Magnesium</keyword>
<dbReference type="PANTHER" id="PTHR10192">
    <property type="entry name" value="MOLYBDOPTERIN BIOSYNTHESIS PROTEIN"/>
    <property type="match status" value="1"/>
</dbReference>
<dbReference type="Gene3D" id="3.40.980.10">
    <property type="entry name" value="MoaB/Mog-like domain"/>
    <property type="match status" value="1"/>
</dbReference>
<keyword evidence="5" id="KW-0808">Transferase</keyword>
<evidence type="ECO:0000256" key="4">
    <source>
        <dbReference type="ARBA" id="ARBA00047317"/>
    </source>
</evidence>
<dbReference type="AlphaFoldDB" id="A0A1B0ZG34"/>
<evidence type="ECO:0000256" key="5">
    <source>
        <dbReference type="RuleBase" id="RU365090"/>
    </source>
</evidence>
<evidence type="ECO:0000313" key="8">
    <source>
        <dbReference type="Proteomes" id="UP000092596"/>
    </source>
</evidence>
<proteinExistence type="inferred from homology"/>
<feature type="domain" description="MoaB/Mog" evidence="6">
    <location>
        <begin position="198"/>
        <end position="352"/>
    </location>
</feature>
<keyword evidence="5" id="KW-0501">Molybdenum cofactor biosynthesis</keyword>
<dbReference type="InterPro" id="IPR001453">
    <property type="entry name" value="MoaB/Mog_dom"/>
</dbReference>
<dbReference type="PANTHER" id="PTHR10192:SF5">
    <property type="entry name" value="GEPHYRIN"/>
    <property type="match status" value="1"/>
</dbReference>
<dbReference type="PATRIC" id="fig|1630135.4.peg.347"/>
<protein>
    <recommendedName>
        <fullName evidence="5">Molybdopterin molybdenumtransferase</fullName>
        <ecNumber evidence="5">2.10.1.1</ecNumber>
    </recommendedName>
</protein>
<organism evidence="7 8">
    <name type="scientific">Dermabacter vaginalis</name>
    <dbReference type="NCBI Taxonomy" id="1630135"/>
    <lineage>
        <taxon>Bacteria</taxon>
        <taxon>Bacillati</taxon>
        <taxon>Actinomycetota</taxon>
        <taxon>Actinomycetes</taxon>
        <taxon>Micrococcales</taxon>
        <taxon>Dermabacteraceae</taxon>
        <taxon>Dermabacter</taxon>
    </lineage>
</organism>
<dbReference type="GO" id="GO:0046872">
    <property type="term" value="F:metal ion binding"/>
    <property type="evidence" value="ECO:0007669"/>
    <property type="project" value="UniProtKB-UniRule"/>
</dbReference>
<dbReference type="Pfam" id="PF00994">
    <property type="entry name" value="MoCF_biosynth"/>
    <property type="match status" value="1"/>
</dbReference>
<dbReference type="Gene3D" id="2.40.340.10">
    <property type="entry name" value="MoeA, C-terminal, domain IV"/>
    <property type="match status" value="1"/>
</dbReference>
<dbReference type="InterPro" id="IPR036688">
    <property type="entry name" value="MoeA_C_domain_IV_sf"/>
</dbReference>
<comment type="function">
    <text evidence="1 5">Catalyzes the insertion of molybdate into adenylated molybdopterin with the concomitant release of AMP.</text>
</comment>
<accession>A0A1B0ZG34</accession>